<dbReference type="PROSITE" id="PS01319">
    <property type="entry name" value="RBFA"/>
    <property type="match status" value="1"/>
</dbReference>
<dbReference type="GO" id="GO:0043024">
    <property type="term" value="F:ribosomal small subunit binding"/>
    <property type="evidence" value="ECO:0007669"/>
    <property type="project" value="TreeGrafter"/>
</dbReference>
<evidence type="ECO:0000313" key="1">
    <source>
        <dbReference type="EMBL" id="VAW94340.1"/>
    </source>
</evidence>
<dbReference type="AlphaFoldDB" id="A0A3B0ZYL3"/>
<dbReference type="PANTHER" id="PTHR33515">
    <property type="entry name" value="RIBOSOME-BINDING FACTOR A, CHLOROPLASTIC-RELATED"/>
    <property type="match status" value="1"/>
</dbReference>
<dbReference type="GO" id="GO:0005829">
    <property type="term" value="C:cytosol"/>
    <property type="evidence" value="ECO:0007669"/>
    <property type="project" value="TreeGrafter"/>
</dbReference>
<dbReference type="SUPFAM" id="SSF89919">
    <property type="entry name" value="Ribosome-binding factor A, RbfA"/>
    <property type="match status" value="1"/>
</dbReference>
<dbReference type="Gene3D" id="3.30.300.20">
    <property type="match status" value="1"/>
</dbReference>
<organism evidence="1">
    <name type="scientific">hydrothermal vent metagenome</name>
    <dbReference type="NCBI Taxonomy" id="652676"/>
    <lineage>
        <taxon>unclassified sequences</taxon>
        <taxon>metagenomes</taxon>
        <taxon>ecological metagenomes</taxon>
    </lineage>
</organism>
<accession>A0A3B0ZYL3</accession>
<dbReference type="InterPro" id="IPR015946">
    <property type="entry name" value="KH_dom-like_a/b"/>
</dbReference>
<dbReference type="PANTHER" id="PTHR33515:SF1">
    <property type="entry name" value="RIBOSOME-BINDING FACTOR A, CHLOROPLASTIC-RELATED"/>
    <property type="match status" value="1"/>
</dbReference>
<sequence length="124" mass="13975">MPKDFERTRRVGEQLQRELAILIQQEVNDPRVGMITVSAVEVTRDFAHAKVYVTALVVNEDHDKKATIAALQHAAGFLQHELGKRVKLRTIPHLKFIYDESIERGTNLSALIDSAIESDQNNKG</sequence>
<dbReference type="EMBL" id="UOFR01000026">
    <property type="protein sequence ID" value="VAW94340.1"/>
    <property type="molecule type" value="Genomic_DNA"/>
</dbReference>
<dbReference type="Pfam" id="PF02033">
    <property type="entry name" value="RBFA"/>
    <property type="match status" value="1"/>
</dbReference>
<dbReference type="InterPro" id="IPR020053">
    <property type="entry name" value="Ribosome-bd_factorA_CS"/>
</dbReference>
<dbReference type="InterPro" id="IPR000238">
    <property type="entry name" value="RbfA"/>
</dbReference>
<name>A0A3B0ZYL3_9ZZZZ</name>
<dbReference type="HAMAP" id="MF_00003">
    <property type="entry name" value="RbfA"/>
    <property type="match status" value="1"/>
</dbReference>
<proteinExistence type="inferred from homology"/>
<protein>
    <submittedName>
        <fullName evidence="1">Ribosome-binding factor A</fullName>
    </submittedName>
</protein>
<dbReference type="GO" id="GO:0006364">
    <property type="term" value="P:rRNA processing"/>
    <property type="evidence" value="ECO:0007669"/>
    <property type="project" value="InterPro"/>
</dbReference>
<reference evidence="1" key="1">
    <citation type="submission" date="2018-06" db="EMBL/GenBank/DDBJ databases">
        <authorList>
            <person name="Zhirakovskaya E."/>
        </authorList>
    </citation>
    <scope>NUCLEOTIDE SEQUENCE</scope>
</reference>
<gene>
    <name evidence="1" type="ORF">MNBD_GAMMA21-760</name>
</gene>
<dbReference type="InterPro" id="IPR023799">
    <property type="entry name" value="RbfA_dom_sf"/>
</dbReference>
<dbReference type="NCBIfam" id="TIGR00082">
    <property type="entry name" value="rbfA"/>
    <property type="match status" value="1"/>
</dbReference>